<proteinExistence type="predicted"/>
<dbReference type="CDD" id="cd01949">
    <property type="entry name" value="GGDEF"/>
    <property type="match status" value="1"/>
</dbReference>
<organism evidence="3 4">
    <name type="scientific">Amycolatopsis pigmentata</name>
    <dbReference type="NCBI Taxonomy" id="450801"/>
    <lineage>
        <taxon>Bacteria</taxon>
        <taxon>Bacillati</taxon>
        <taxon>Actinomycetota</taxon>
        <taxon>Actinomycetes</taxon>
        <taxon>Pseudonocardiales</taxon>
        <taxon>Pseudonocardiaceae</taxon>
        <taxon>Amycolatopsis</taxon>
    </lineage>
</organism>
<feature type="transmembrane region" description="Helical" evidence="1">
    <location>
        <begin position="185"/>
        <end position="215"/>
    </location>
</feature>
<sequence>MFVLGVEIAAVVVTAIFAVVRPPDERDVVLFGVIVGLGLVAAEATRHVERMRRRFADTPHVNMSSVWTLAAAVVTTPLLATVTAGVLYLHLWLRSWRRVQVAAYRTVFNASAVSLSCCAAAALTTVLPAYPLSLDRPVSLLGLLGVLVGYWSVNSGLVAAAIALTQEDHSLRRLLGTWSENSLEGATLCVGALTAVLLEGHSWAVAFVLPPLFVLTRAVLIRQLEHAATTDGKTGLLNAASWYSLANAELARAVGTGGTTAVLMIDLDHFKRINDTFSHEFGDEVLRAVADELSRGVRRYDLCGRFGGEEFVVLLPETSVEQATQVAERICAAVRGVSVCDPSTGRTVDGLRLTVSIGAALYPDHGHDLHEVLMAADNAMFLAKDSGRDCVRAVQSDGKTPLRN</sequence>
<feature type="transmembrane region" description="Helical" evidence="1">
    <location>
        <begin position="66"/>
        <end position="90"/>
    </location>
</feature>
<feature type="transmembrane region" description="Helical" evidence="1">
    <location>
        <begin position="28"/>
        <end position="45"/>
    </location>
</feature>
<feature type="domain" description="GGDEF" evidence="2">
    <location>
        <begin position="258"/>
        <end position="396"/>
    </location>
</feature>
<dbReference type="EMBL" id="JBHUKR010000004">
    <property type="protein sequence ID" value="MFD2415386.1"/>
    <property type="molecule type" value="Genomic_DNA"/>
</dbReference>
<evidence type="ECO:0000313" key="3">
    <source>
        <dbReference type="EMBL" id="MFD2415386.1"/>
    </source>
</evidence>
<name>A0ABW5FRP9_9PSEU</name>
<dbReference type="NCBIfam" id="TIGR00254">
    <property type="entry name" value="GGDEF"/>
    <property type="match status" value="1"/>
</dbReference>
<dbReference type="InterPro" id="IPR050469">
    <property type="entry name" value="Diguanylate_Cyclase"/>
</dbReference>
<accession>A0ABW5FRP9</accession>
<reference evidence="4" key="1">
    <citation type="journal article" date="2019" name="Int. J. Syst. Evol. Microbiol.">
        <title>The Global Catalogue of Microorganisms (GCM) 10K type strain sequencing project: providing services to taxonomists for standard genome sequencing and annotation.</title>
        <authorList>
            <consortium name="The Broad Institute Genomics Platform"/>
            <consortium name="The Broad Institute Genome Sequencing Center for Infectious Disease"/>
            <person name="Wu L."/>
            <person name="Ma J."/>
        </authorList>
    </citation>
    <scope>NUCLEOTIDE SEQUENCE [LARGE SCALE GENOMIC DNA]</scope>
    <source>
        <strain evidence="4">CGMCC 4.7645</strain>
    </source>
</reference>
<comment type="caution">
    <text evidence="3">The sequence shown here is derived from an EMBL/GenBank/DDBJ whole genome shotgun (WGS) entry which is preliminary data.</text>
</comment>
<dbReference type="SMART" id="SM00267">
    <property type="entry name" value="GGDEF"/>
    <property type="match status" value="1"/>
</dbReference>
<feature type="transmembrane region" description="Helical" evidence="1">
    <location>
        <begin position="142"/>
        <end position="165"/>
    </location>
</feature>
<dbReference type="Pfam" id="PF00990">
    <property type="entry name" value="GGDEF"/>
    <property type="match status" value="1"/>
</dbReference>
<keyword evidence="1" id="KW-1133">Transmembrane helix</keyword>
<dbReference type="InterPro" id="IPR043128">
    <property type="entry name" value="Rev_trsase/Diguanyl_cyclase"/>
</dbReference>
<dbReference type="InterPro" id="IPR000160">
    <property type="entry name" value="GGDEF_dom"/>
</dbReference>
<gene>
    <name evidence="3" type="ORF">ACFSXZ_03490</name>
</gene>
<dbReference type="RefSeq" id="WP_378261134.1">
    <property type="nucleotide sequence ID" value="NZ_JBHUKR010000004.1"/>
</dbReference>
<protein>
    <submittedName>
        <fullName evidence="3">Diguanylate cyclase</fullName>
        <ecNumber evidence="3">2.7.7.65</ecNumber>
    </submittedName>
</protein>
<dbReference type="EC" id="2.7.7.65" evidence="3"/>
<evidence type="ECO:0000259" key="2">
    <source>
        <dbReference type="PROSITE" id="PS50887"/>
    </source>
</evidence>
<keyword evidence="4" id="KW-1185">Reference proteome</keyword>
<dbReference type="PANTHER" id="PTHR45138:SF9">
    <property type="entry name" value="DIGUANYLATE CYCLASE DGCM-RELATED"/>
    <property type="match status" value="1"/>
</dbReference>
<keyword evidence="1" id="KW-0472">Membrane</keyword>
<evidence type="ECO:0000313" key="4">
    <source>
        <dbReference type="Proteomes" id="UP001597417"/>
    </source>
</evidence>
<evidence type="ECO:0000256" key="1">
    <source>
        <dbReference type="SAM" id="Phobius"/>
    </source>
</evidence>
<keyword evidence="3" id="KW-0808">Transferase</keyword>
<dbReference type="Gene3D" id="3.30.70.270">
    <property type="match status" value="1"/>
</dbReference>
<dbReference type="PANTHER" id="PTHR45138">
    <property type="entry name" value="REGULATORY COMPONENTS OF SENSORY TRANSDUCTION SYSTEM"/>
    <property type="match status" value="1"/>
</dbReference>
<feature type="transmembrane region" description="Helical" evidence="1">
    <location>
        <begin position="110"/>
        <end position="130"/>
    </location>
</feature>
<keyword evidence="1" id="KW-0812">Transmembrane</keyword>
<dbReference type="Proteomes" id="UP001597417">
    <property type="component" value="Unassembled WGS sequence"/>
</dbReference>
<keyword evidence="3" id="KW-0548">Nucleotidyltransferase</keyword>
<dbReference type="InterPro" id="IPR029787">
    <property type="entry name" value="Nucleotide_cyclase"/>
</dbReference>
<dbReference type="GO" id="GO:0052621">
    <property type="term" value="F:diguanylate cyclase activity"/>
    <property type="evidence" value="ECO:0007669"/>
    <property type="project" value="UniProtKB-EC"/>
</dbReference>
<dbReference type="SUPFAM" id="SSF55073">
    <property type="entry name" value="Nucleotide cyclase"/>
    <property type="match status" value="1"/>
</dbReference>
<dbReference type="PROSITE" id="PS50887">
    <property type="entry name" value="GGDEF"/>
    <property type="match status" value="1"/>
</dbReference>